<dbReference type="InterPro" id="IPR003825">
    <property type="entry name" value="Colicin-V_CvpA"/>
</dbReference>
<evidence type="ECO:0000256" key="5">
    <source>
        <dbReference type="SAM" id="MobiDB-lite"/>
    </source>
</evidence>
<keyword evidence="4 6" id="KW-0472">Membrane</keyword>
<dbReference type="AlphaFoldDB" id="A0A1E5XRX3"/>
<sequence>MLTAFDVGIGVLVLISAILATARGFTREILSLATWAGSAAIAAYAYFNHKDIARGYIAEPIVADIVTVLGTFIVALIILHLITMRIADFVVDSRIGPLDRTLGFIFGVARGVLIAVIVVVFGLWLMPSNLPSWAAESRSLPILRNFGDSLISLLPPDLEKQVTDILQRGAGGGTGEDASPDDVPTPDADVPNEEGTDQLENDAPLEPPAEGAATNT</sequence>
<dbReference type="GO" id="GO:0009403">
    <property type="term" value="P:toxin biosynthetic process"/>
    <property type="evidence" value="ECO:0007669"/>
    <property type="project" value="InterPro"/>
</dbReference>
<evidence type="ECO:0000256" key="6">
    <source>
        <dbReference type="SAM" id="Phobius"/>
    </source>
</evidence>
<keyword evidence="2 6" id="KW-0812">Transmembrane</keyword>
<keyword evidence="3 6" id="KW-1133">Transmembrane helix</keyword>
<dbReference type="EMBL" id="LAJE02000161">
    <property type="protein sequence ID" value="OEO31362.1"/>
    <property type="molecule type" value="Genomic_DNA"/>
</dbReference>
<gene>
    <name evidence="7" type="ORF">VW23_016915</name>
</gene>
<evidence type="ECO:0000256" key="3">
    <source>
        <dbReference type="ARBA" id="ARBA00022989"/>
    </source>
</evidence>
<protein>
    <recommendedName>
        <fullName evidence="9">Colicin V production protein</fullName>
    </recommendedName>
</protein>
<feature type="compositionally biased region" description="Acidic residues" evidence="5">
    <location>
        <begin position="190"/>
        <end position="200"/>
    </location>
</feature>
<evidence type="ECO:0000256" key="4">
    <source>
        <dbReference type="ARBA" id="ARBA00023136"/>
    </source>
</evidence>
<comment type="caution">
    <text evidence="7">The sequence shown here is derived from an EMBL/GenBank/DDBJ whole genome shotgun (WGS) entry which is preliminary data.</text>
</comment>
<organism evidence="7 8">
    <name type="scientific">Devosia insulae DS-56</name>
    <dbReference type="NCBI Taxonomy" id="1116389"/>
    <lineage>
        <taxon>Bacteria</taxon>
        <taxon>Pseudomonadati</taxon>
        <taxon>Pseudomonadota</taxon>
        <taxon>Alphaproteobacteria</taxon>
        <taxon>Hyphomicrobiales</taxon>
        <taxon>Devosiaceae</taxon>
        <taxon>Devosia</taxon>
    </lineage>
</organism>
<dbReference type="OrthoDB" id="9806894at2"/>
<dbReference type="Proteomes" id="UP000095463">
    <property type="component" value="Unassembled WGS sequence"/>
</dbReference>
<evidence type="ECO:0000256" key="1">
    <source>
        <dbReference type="ARBA" id="ARBA00004141"/>
    </source>
</evidence>
<feature type="transmembrane region" description="Helical" evidence="6">
    <location>
        <begin position="61"/>
        <end position="82"/>
    </location>
</feature>
<dbReference type="PANTHER" id="PTHR36926">
    <property type="entry name" value="COLICIN V PRODUCTION PROTEIN"/>
    <property type="match status" value="1"/>
</dbReference>
<reference evidence="7 8" key="1">
    <citation type="journal article" date="2015" name="Genome Announc.">
        <title>Genome Assemblies of Three Soil-Associated Devosia species: D. insulae, D. limi, and D. soli.</title>
        <authorList>
            <person name="Hassan Y.I."/>
            <person name="Lepp D."/>
            <person name="Zhou T."/>
        </authorList>
    </citation>
    <scope>NUCLEOTIDE SEQUENCE [LARGE SCALE GENOMIC DNA]</scope>
    <source>
        <strain evidence="7 8">DS-56</strain>
    </source>
</reference>
<dbReference type="RefSeq" id="WP_069909500.1">
    <property type="nucleotide sequence ID" value="NZ_LAJE02000161.1"/>
</dbReference>
<keyword evidence="8" id="KW-1185">Reference proteome</keyword>
<feature type="transmembrane region" description="Helical" evidence="6">
    <location>
        <begin position="102"/>
        <end position="125"/>
    </location>
</feature>
<dbReference type="InterPro" id="IPR052719">
    <property type="entry name" value="CvpA-like"/>
</dbReference>
<dbReference type="GO" id="GO:0016020">
    <property type="term" value="C:membrane"/>
    <property type="evidence" value="ECO:0007669"/>
    <property type="project" value="UniProtKB-SubCell"/>
</dbReference>
<accession>A0A1E5XRX3</accession>
<feature type="transmembrane region" description="Helical" evidence="6">
    <location>
        <begin position="32"/>
        <end position="49"/>
    </location>
</feature>
<evidence type="ECO:0000313" key="8">
    <source>
        <dbReference type="Proteomes" id="UP000095463"/>
    </source>
</evidence>
<evidence type="ECO:0000256" key="2">
    <source>
        <dbReference type="ARBA" id="ARBA00022692"/>
    </source>
</evidence>
<dbReference type="PANTHER" id="PTHR36926:SF1">
    <property type="entry name" value="COLICIN V PRODUCTION PROTEIN"/>
    <property type="match status" value="1"/>
</dbReference>
<evidence type="ECO:0000313" key="7">
    <source>
        <dbReference type="EMBL" id="OEO31362.1"/>
    </source>
</evidence>
<evidence type="ECO:0008006" key="9">
    <source>
        <dbReference type="Google" id="ProtNLM"/>
    </source>
</evidence>
<dbReference type="Pfam" id="PF02674">
    <property type="entry name" value="Colicin_V"/>
    <property type="match status" value="1"/>
</dbReference>
<name>A0A1E5XRX3_9HYPH</name>
<comment type="subcellular location">
    <subcellularLocation>
        <location evidence="1">Membrane</location>
        <topology evidence="1">Multi-pass membrane protein</topology>
    </subcellularLocation>
</comment>
<proteinExistence type="predicted"/>
<feature type="region of interest" description="Disordered" evidence="5">
    <location>
        <begin position="168"/>
        <end position="216"/>
    </location>
</feature>